<accession>A0A1S3XQW6</accession>
<evidence type="ECO:0000313" key="7">
    <source>
        <dbReference type="Proteomes" id="UP000790787"/>
    </source>
</evidence>
<dbReference type="RefSeq" id="XP_016442255.2">
    <property type="nucleotide sequence ID" value="XM_016586769.2"/>
</dbReference>
<evidence type="ECO:0000256" key="3">
    <source>
        <dbReference type="ARBA" id="ARBA00022723"/>
    </source>
</evidence>
<keyword evidence="7" id="KW-1185">Reference proteome</keyword>
<reference evidence="7" key="1">
    <citation type="journal article" date="2014" name="Nat. Commun.">
        <title>The tobacco genome sequence and its comparison with those of tomato and potato.</title>
        <authorList>
            <person name="Sierro N."/>
            <person name="Battey J.N."/>
            <person name="Ouadi S."/>
            <person name="Bakaher N."/>
            <person name="Bovet L."/>
            <person name="Willig A."/>
            <person name="Goepfert S."/>
            <person name="Peitsch M.C."/>
            <person name="Ivanov N.V."/>
        </authorList>
    </citation>
    <scope>NUCLEOTIDE SEQUENCE [LARGE SCALE GENOMIC DNA]</scope>
</reference>
<evidence type="ECO:0000256" key="1">
    <source>
        <dbReference type="ARBA" id="ARBA00001971"/>
    </source>
</evidence>
<comment type="cofactor">
    <cofactor evidence="1 6">
        <name>heme</name>
        <dbReference type="ChEBI" id="CHEBI:30413"/>
    </cofactor>
</comment>
<sequence>MKMDIQLMYRLLYSLPIPVIIFLLLLFFIYFHPFFSKHSSSKLSKQPKQLPKSYPLFGCLFSLAQNRHRAVLWTSKLFQKSSLSTITLKGPFGKKCVLTRNPSIIKHIVKTHFHIYRKDPIMQFVFSDLLGDGLLLVDGEKWKTQRHFLSHIFHADTFRYRIKSATIKELSGRLIPLFSSATIDKATLDLQDIFHRLTFDILCQVGFSHDPEYLLPSLPRKPLIDAFETAIKISMGRFTCPSILWKAKKLLNIGSEENLRYAVDVLREYLKKRIAGKVEKFSMQSTSIDEGGDFLDRFITRALKCNVVVDEKFVIDTGINFILAGDDTLFSALIWFFWLVSSHPQVENEIVKEIKEKNDDDLNEMVYTHASICESMRLYPPVPLELKQVTEDDVWPDGTKLKKGMSIFLHVHAMGRSTELWGSDYESFRPERWLVKNLSTGNWNFIPRDPFTYPVFQAGPRTCLGKEIAFMQIKLVAATILKRFRIVPLDGFSPVYNSSLTSKMKTDFPVRIIQRC</sequence>
<reference evidence="8" key="2">
    <citation type="submission" date="2025-08" db="UniProtKB">
        <authorList>
            <consortium name="RefSeq"/>
        </authorList>
    </citation>
    <scope>IDENTIFICATION</scope>
    <source>
        <tissue evidence="8">Leaf</tissue>
    </source>
</reference>
<organism evidence="7 8">
    <name type="scientific">Nicotiana tabacum</name>
    <name type="common">Common tobacco</name>
    <dbReference type="NCBI Taxonomy" id="4097"/>
    <lineage>
        <taxon>Eukaryota</taxon>
        <taxon>Viridiplantae</taxon>
        <taxon>Streptophyta</taxon>
        <taxon>Embryophyta</taxon>
        <taxon>Tracheophyta</taxon>
        <taxon>Spermatophyta</taxon>
        <taxon>Magnoliopsida</taxon>
        <taxon>eudicotyledons</taxon>
        <taxon>Gunneridae</taxon>
        <taxon>Pentapetalae</taxon>
        <taxon>asterids</taxon>
        <taxon>lamiids</taxon>
        <taxon>Solanales</taxon>
        <taxon>Solanaceae</taxon>
        <taxon>Nicotianoideae</taxon>
        <taxon>Nicotianeae</taxon>
        <taxon>Nicotiana</taxon>
    </lineage>
</organism>
<dbReference type="GO" id="GO:0005506">
    <property type="term" value="F:iron ion binding"/>
    <property type="evidence" value="ECO:0007669"/>
    <property type="project" value="InterPro"/>
</dbReference>
<dbReference type="InterPro" id="IPR036396">
    <property type="entry name" value="Cyt_P450_sf"/>
</dbReference>
<keyword evidence="5 6" id="KW-0408">Iron</keyword>
<gene>
    <name evidence="8" type="primary">LOC107767688</name>
</gene>
<dbReference type="OrthoDB" id="1470350at2759"/>
<dbReference type="KEGG" id="nta:107767688"/>
<dbReference type="PRINTS" id="PR00463">
    <property type="entry name" value="EP450I"/>
</dbReference>
<dbReference type="GeneID" id="107767688"/>
<dbReference type="GO" id="GO:0016705">
    <property type="term" value="F:oxidoreductase activity, acting on paired donors, with incorporation or reduction of molecular oxygen"/>
    <property type="evidence" value="ECO:0007669"/>
    <property type="project" value="InterPro"/>
</dbReference>
<evidence type="ECO:0000256" key="4">
    <source>
        <dbReference type="ARBA" id="ARBA00023002"/>
    </source>
</evidence>
<evidence type="ECO:0000256" key="6">
    <source>
        <dbReference type="PIRSR" id="PIRSR602401-1"/>
    </source>
</evidence>
<dbReference type="Proteomes" id="UP000790787">
    <property type="component" value="Chromosome 1"/>
</dbReference>
<dbReference type="PaxDb" id="4097-A0A1S3XQW6"/>
<dbReference type="STRING" id="4097.A0A1S3XQW6"/>
<dbReference type="PANTHER" id="PTHR24296">
    <property type="entry name" value="CYTOCHROME P450"/>
    <property type="match status" value="1"/>
</dbReference>
<dbReference type="GO" id="GO:0004497">
    <property type="term" value="F:monooxygenase activity"/>
    <property type="evidence" value="ECO:0007669"/>
    <property type="project" value="InterPro"/>
</dbReference>
<keyword evidence="6" id="KW-0349">Heme</keyword>
<dbReference type="OMA" id="IAFMQIK"/>
<dbReference type="Pfam" id="PF00067">
    <property type="entry name" value="p450"/>
    <property type="match status" value="1"/>
</dbReference>
<dbReference type="PRINTS" id="PR00385">
    <property type="entry name" value="P450"/>
</dbReference>
<evidence type="ECO:0000313" key="8">
    <source>
        <dbReference type="RefSeq" id="XP_016442255.2"/>
    </source>
</evidence>
<keyword evidence="3 6" id="KW-0479">Metal-binding</keyword>
<proteinExistence type="inferred from homology"/>
<keyword evidence="4" id="KW-0560">Oxidoreductase</keyword>
<dbReference type="InterPro" id="IPR002401">
    <property type="entry name" value="Cyt_P450_E_grp-I"/>
</dbReference>
<dbReference type="InterPro" id="IPR001128">
    <property type="entry name" value="Cyt_P450"/>
</dbReference>
<protein>
    <submittedName>
        <fullName evidence="8">Cytochrome P450 94A2-like</fullName>
    </submittedName>
</protein>
<comment type="similarity">
    <text evidence="2">Belongs to the cytochrome P450 family.</text>
</comment>
<dbReference type="AlphaFoldDB" id="A0A1S3XQW6"/>
<dbReference type="GO" id="GO:0020037">
    <property type="term" value="F:heme binding"/>
    <property type="evidence" value="ECO:0007669"/>
    <property type="project" value="InterPro"/>
</dbReference>
<evidence type="ECO:0000256" key="5">
    <source>
        <dbReference type="ARBA" id="ARBA00023004"/>
    </source>
</evidence>
<dbReference type="Gene3D" id="1.10.630.10">
    <property type="entry name" value="Cytochrome P450"/>
    <property type="match status" value="1"/>
</dbReference>
<dbReference type="SUPFAM" id="SSF48264">
    <property type="entry name" value="Cytochrome P450"/>
    <property type="match status" value="1"/>
</dbReference>
<name>A0A1S3XQW6_TOBAC</name>
<evidence type="ECO:0000256" key="2">
    <source>
        <dbReference type="ARBA" id="ARBA00010617"/>
    </source>
</evidence>
<dbReference type="SMR" id="A0A1S3XQW6"/>
<dbReference type="RefSeq" id="XP_016442255.1">
    <property type="nucleotide sequence ID" value="XM_016586769.1"/>
</dbReference>